<gene>
    <name evidence="1" type="ORF">CVM73_23510</name>
</gene>
<dbReference type="EMBL" id="PGVG01000021">
    <property type="protein sequence ID" value="PJG52905.1"/>
    <property type="molecule type" value="Genomic_DNA"/>
</dbReference>
<organism evidence="1 2">
    <name type="scientific">Bradyrhizobium forestalis</name>
    <dbReference type="NCBI Taxonomy" id="1419263"/>
    <lineage>
        <taxon>Bacteria</taxon>
        <taxon>Pseudomonadati</taxon>
        <taxon>Pseudomonadota</taxon>
        <taxon>Alphaproteobacteria</taxon>
        <taxon>Hyphomicrobiales</taxon>
        <taxon>Nitrobacteraceae</taxon>
        <taxon>Bradyrhizobium</taxon>
    </lineage>
</organism>
<comment type="caution">
    <text evidence="1">The sequence shown here is derived from an EMBL/GenBank/DDBJ whole genome shotgun (WGS) entry which is preliminary data.</text>
</comment>
<accession>A0A2M8R512</accession>
<keyword evidence="2" id="KW-1185">Reference proteome</keyword>
<name>A0A2M8R512_9BRAD</name>
<evidence type="ECO:0000313" key="2">
    <source>
        <dbReference type="Proteomes" id="UP000231194"/>
    </source>
</evidence>
<dbReference type="Proteomes" id="UP000231194">
    <property type="component" value="Unassembled WGS sequence"/>
</dbReference>
<dbReference type="AlphaFoldDB" id="A0A2M8R512"/>
<proteinExistence type="predicted"/>
<sequence>MTHIPLQSAEWLPISMPPPDGQDLEVCVIDYDEIVIPLSYPCRRSGADLVDASNRKLIDIQPTHWRKWTEHRAIGV</sequence>
<evidence type="ECO:0000313" key="1">
    <source>
        <dbReference type="EMBL" id="PJG52905.1"/>
    </source>
</evidence>
<protein>
    <submittedName>
        <fullName evidence="1">Uncharacterized protein</fullName>
    </submittedName>
</protein>
<reference evidence="1 2" key="1">
    <citation type="submission" date="2017-11" db="EMBL/GenBank/DDBJ databases">
        <title>Bradyrhizobium forestalis sp. nov., an efficient nitrogen-fixing bacterium isolated from nodules of forest legume species in the Amazon.</title>
        <authorList>
            <person name="Costa E.M."/>
            <person name="Guimaraes A."/>
            <person name="Carvalho T.S."/>
            <person name="Rodrigues T.L."/>
            <person name="Ribeiro P.R.A."/>
            <person name="Lebbe L."/>
            <person name="Willems A."/>
            <person name="Moreira F.M.S."/>
        </authorList>
    </citation>
    <scope>NUCLEOTIDE SEQUENCE [LARGE SCALE GENOMIC DNA]</scope>
    <source>
        <strain evidence="1 2">INPA54B</strain>
    </source>
</reference>